<feature type="signal peptide" evidence="1">
    <location>
        <begin position="1"/>
        <end position="23"/>
    </location>
</feature>
<dbReference type="InterPro" id="IPR036508">
    <property type="entry name" value="Chitin-bd_dom_sf"/>
</dbReference>
<dbReference type="OMA" id="CHNFIRC"/>
<evidence type="ECO:0000256" key="1">
    <source>
        <dbReference type="SAM" id="SignalP"/>
    </source>
</evidence>
<dbReference type="InterPro" id="IPR002557">
    <property type="entry name" value="Chitin-bd_dom"/>
</dbReference>
<sequence>MARFGVSSLFICILWILLIQVELMHITGIHSLTNPCRSSLGLQWIRAPHSCRRYIICVGGQPIRMPSCQETHVWSVMGRNCVPKWSRWDDCTRAKPKSTPMTRRAAPERNVTQPLDLEVHVQTDIEKSRDEIFPAHTTHSTAVHPLKTTALSLPRVPTRIRPPKRTQQDIERVENIKRAFPNHPCSFQGTETLIAHAEKCQIYYNCTLPTSLAEWRYTEPLTQECVYPQVFSITERQCMDYDLVDCGYRKVFKNPCEYRENTCRTAHCRPCHIRYGNCEGKKDGFHAFPGKEWTPEYMVCREERNVQQLRCRDPRPIFSPEMFQCEHLKNVPKHFGGLRPVCDGRIDGYYPDESGRCDIYFECSQSKFLQYKKCAGDKLYSPAQARCTSEDVEPPCGNLTNRICENLPDGYYADPYGRCPLYMHCINNLLLGYLKCPFGSYNPYTERCETSASSPKPCGNQPNPCQYKTDGVYADLGNNCVASFTCRKRFMIKIRKCRAGQVYNELTGRCGDVNNTPVPCGLAPSCHGKIDGNYPSTLKGCQYFYVCKRQRFIKYEKCGWDKGGFYFNPESKKCDFPMNICGACGTKLSTRW</sequence>
<evidence type="ECO:0000259" key="2">
    <source>
        <dbReference type="PROSITE" id="PS50940"/>
    </source>
</evidence>
<dbReference type="CTD" id="20235583"/>
<feature type="domain" description="Chitin-binding type-2" evidence="2">
    <location>
        <begin position="462"/>
        <end position="522"/>
    </location>
</feature>
<protein>
    <recommendedName>
        <fullName evidence="2">Chitin-binding type-2 domain-containing protein</fullName>
    </recommendedName>
</protein>
<dbReference type="EMBL" id="KB199650">
    <property type="protein sequence ID" value="ESP05227.1"/>
    <property type="molecule type" value="Genomic_DNA"/>
</dbReference>
<dbReference type="GO" id="GO:0005576">
    <property type="term" value="C:extracellular region"/>
    <property type="evidence" value="ECO:0007669"/>
    <property type="project" value="InterPro"/>
</dbReference>
<dbReference type="OrthoDB" id="7250310at2759"/>
<evidence type="ECO:0000313" key="4">
    <source>
        <dbReference type="Proteomes" id="UP000030746"/>
    </source>
</evidence>
<dbReference type="GeneID" id="20235583"/>
<evidence type="ECO:0000313" key="3">
    <source>
        <dbReference type="EMBL" id="ESP05227.1"/>
    </source>
</evidence>
<feature type="chain" id="PRO_5004717803" description="Chitin-binding type-2 domain-containing protein" evidence="1">
    <location>
        <begin position="24"/>
        <end position="592"/>
    </location>
</feature>
<dbReference type="RefSeq" id="XP_009043772.1">
    <property type="nucleotide sequence ID" value="XM_009045524.1"/>
</dbReference>
<feature type="domain" description="Chitin-binding type-2" evidence="2">
    <location>
        <begin position="33"/>
        <end position="93"/>
    </location>
</feature>
<name>V4BH14_LOTGI</name>
<feature type="domain" description="Chitin-binding type-2" evidence="2">
    <location>
        <begin position="401"/>
        <end position="460"/>
    </location>
</feature>
<feature type="domain" description="Chitin-binding type-2" evidence="2">
    <location>
        <begin position="339"/>
        <end position="398"/>
    </location>
</feature>
<proteinExistence type="predicted"/>
<dbReference type="PROSITE" id="PS50940">
    <property type="entry name" value="CHIT_BIND_II"/>
    <property type="match status" value="5"/>
</dbReference>
<dbReference type="Pfam" id="PF01607">
    <property type="entry name" value="CBM_14"/>
    <property type="match status" value="3"/>
</dbReference>
<accession>V4BH14</accession>
<dbReference type="KEGG" id="lgi:LOTGIDRAFT_152043"/>
<keyword evidence="1" id="KW-0732">Signal</keyword>
<dbReference type="AlphaFoldDB" id="V4BH14"/>
<gene>
    <name evidence="3" type="ORF">LOTGIDRAFT_152043</name>
</gene>
<organism evidence="3 4">
    <name type="scientific">Lottia gigantea</name>
    <name type="common">Giant owl limpet</name>
    <dbReference type="NCBI Taxonomy" id="225164"/>
    <lineage>
        <taxon>Eukaryota</taxon>
        <taxon>Metazoa</taxon>
        <taxon>Spiralia</taxon>
        <taxon>Lophotrochozoa</taxon>
        <taxon>Mollusca</taxon>
        <taxon>Gastropoda</taxon>
        <taxon>Patellogastropoda</taxon>
        <taxon>Lottioidea</taxon>
        <taxon>Lottiidae</taxon>
        <taxon>Lottia</taxon>
    </lineage>
</organism>
<dbReference type="GO" id="GO:0008061">
    <property type="term" value="F:chitin binding"/>
    <property type="evidence" value="ECO:0007669"/>
    <property type="project" value="InterPro"/>
</dbReference>
<dbReference type="STRING" id="225164.V4BH14"/>
<keyword evidence="4" id="KW-1185">Reference proteome</keyword>
<dbReference type="SMART" id="SM00494">
    <property type="entry name" value="ChtBD2"/>
    <property type="match status" value="6"/>
</dbReference>
<reference evidence="3 4" key="1">
    <citation type="journal article" date="2013" name="Nature">
        <title>Insights into bilaterian evolution from three spiralian genomes.</title>
        <authorList>
            <person name="Simakov O."/>
            <person name="Marletaz F."/>
            <person name="Cho S.J."/>
            <person name="Edsinger-Gonzales E."/>
            <person name="Havlak P."/>
            <person name="Hellsten U."/>
            <person name="Kuo D.H."/>
            <person name="Larsson T."/>
            <person name="Lv J."/>
            <person name="Arendt D."/>
            <person name="Savage R."/>
            <person name="Osoegawa K."/>
            <person name="de Jong P."/>
            <person name="Grimwood J."/>
            <person name="Chapman J.A."/>
            <person name="Shapiro H."/>
            <person name="Aerts A."/>
            <person name="Otillar R.P."/>
            <person name="Terry A.Y."/>
            <person name="Boore J.L."/>
            <person name="Grigoriev I.V."/>
            <person name="Lindberg D.R."/>
            <person name="Seaver E.C."/>
            <person name="Weisblat D.A."/>
            <person name="Putnam N.H."/>
            <person name="Rokhsar D.S."/>
        </authorList>
    </citation>
    <scope>NUCLEOTIDE SEQUENCE [LARGE SCALE GENOMIC DNA]</scope>
</reference>
<feature type="domain" description="Chitin-binding type-2" evidence="2">
    <location>
        <begin position="182"/>
        <end position="248"/>
    </location>
</feature>
<dbReference type="HOGENOM" id="CLU_453643_0_0_1"/>
<dbReference type="SUPFAM" id="SSF57625">
    <property type="entry name" value="Invertebrate chitin-binding proteins"/>
    <property type="match status" value="3"/>
</dbReference>
<dbReference type="Proteomes" id="UP000030746">
    <property type="component" value="Unassembled WGS sequence"/>
</dbReference>